<evidence type="ECO:0000256" key="4">
    <source>
        <dbReference type="SAM" id="MobiDB-lite"/>
    </source>
</evidence>
<evidence type="ECO:0000256" key="2">
    <source>
        <dbReference type="ARBA" id="ARBA00022723"/>
    </source>
</evidence>
<dbReference type="Pfam" id="PF04082">
    <property type="entry name" value="Fungal_trans"/>
    <property type="match status" value="1"/>
</dbReference>
<dbReference type="PROSITE" id="PS00463">
    <property type="entry name" value="ZN2_CY6_FUNGAL_1"/>
    <property type="match status" value="1"/>
</dbReference>
<keyword evidence="2" id="KW-0479">Metal-binding</keyword>
<dbReference type="GO" id="GO:0005634">
    <property type="term" value="C:nucleus"/>
    <property type="evidence" value="ECO:0007669"/>
    <property type="project" value="UniProtKB-SubCell"/>
</dbReference>
<feature type="compositionally biased region" description="Low complexity" evidence="4">
    <location>
        <begin position="112"/>
        <end position="132"/>
    </location>
</feature>
<evidence type="ECO:0000256" key="1">
    <source>
        <dbReference type="ARBA" id="ARBA00004123"/>
    </source>
</evidence>
<sequence length="702" mass="78639">MEPGEFAGLNSAGLSTKGGPPRDKTISLSTIARGVDSLSTYSAMTGRNRVSQRAPASCKQCTRRKVKCSKQIPCAACIARGTAEECSRETVVLSKQANPTVRKTRRRRRISEPSVLCSPSSLSPGHLSLGSPDQTRPIGSNPESSCGRSIGNARPVSSPVPSNDEVQCCSPSEEVPPESTAERDHIHPTQRVSTEAALSLESVVWGSHQAVVTKTAQSFGSVGVSMENDFVRAYHEQIIINLHRENVAWMHNVVHLDTFEQECSEVQWEQEPPPGSWCALYYATMSAGFYYMTKDIEQRHNIDDALSLAKFFYRKALSSLHEIDFMANPSLHALQAICMFVPCGYAFGDTRRMITLLSSACCIAQLMQLHNLEDLSPDERTAKYVMQHEIKKRVWAFLVIQDSYLVSFKHTYSIQLAHSHTPPPLNCSESLDDLVVSGQVKTLPASEPTQTSYMLLQLKLTNLKRDLFDEISSCADISPELQFNMVLQTDEKMLALRRDLPSWMKSESLPTQAPIFVQSQWRTFRISYAHMIMSIHRTFFCLSFSDKKYCYSRIACLSASHMLLKTYLDTVGCGLVESWTIPANLLSSCIFLSLNLFLSGCNDGFDPHVSKSHFEDRETILQALQHIETSGPFNQMVKRGGIVIRRLLETKHEERSPRASFTSDEITALVREVENTMQEDDSETMGIFNLTFDEFLDFSVDN</sequence>
<dbReference type="PANTHER" id="PTHR31001:SF76">
    <property type="entry name" value="ZN(2)-C6 FUNGAL-TYPE DOMAIN-CONTAINING PROTEIN"/>
    <property type="match status" value="1"/>
</dbReference>
<dbReference type="SMART" id="SM00066">
    <property type="entry name" value="GAL4"/>
    <property type="match status" value="1"/>
</dbReference>
<evidence type="ECO:0000313" key="7">
    <source>
        <dbReference type="Proteomes" id="UP000616885"/>
    </source>
</evidence>
<proteinExistence type="predicted"/>
<dbReference type="Proteomes" id="UP000616885">
    <property type="component" value="Unassembled WGS sequence"/>
</dbReference>
<gene>
    <name evidence="6" type="ORF">IM811_001931</name>
</gene>
<dbReference type="InterPro" id="IPR050613">
    <property type="entry name" value="Sec_Metabolite_Reg"/>
</dbReference>
<dbReference type="CDD" id="cd00067">
    <property type="entry name" value="GAL4"/>
    <property type="match status" value="1"/>
</dbReference>
<comment type="caution">
    <text evidence="6">The sequence shown here is derived from an EMBL/GenBank/DDBJ whole genome shotgun (WGS) entry which is preliminary data.</text>
</comment>
<name>A0A8H7TWF7_BIOOC</name>
<dbReference type="GO" id="GO:0008270">
    <property type="term" value="F:zinc ion binding"/>
    <property type="evidence" value="ECO:0007669"/>
    <property type="project" value="InterPro"/>
</dbReference>
<evidence type="ECO:0000313" key="6">
    <source>
        <dbReference type="EMBL" id="KAF9760237.1"/>
    </source>
</evidence>
<dbReference type="InterPro" id="IPR036864">
    <property type="entry name" value="Zn2-C6_fun-type_DNA-bd_sf"/>
</dbReference>
<reference evidence="6" key="1">
    <citation type="submission" date="2020-10" db="EMBL/GenBank/DDBJ databases">
        <title>High-Quality Genome Resource of Clonostachys rosea strain S41 by Oxford Nanopore Long-Read Sequencing.</title>
        <authorList>
            <person name="Wang H."/>
        </authorList>
    </citation>
    <scope>NUCLEOTIDE SEQUENCE</scope>
    <source>
        <strain evidence="6">S41</strain>
    </source>
</reference>
<organism evidence="6 7">
    <name type="scientific">Bionectria ochroleuca</name>
    <name type="common">Gliocladium roseum</name>
    <dbReference type="NCBI Taxonomy" id="29856"/>
    <lineage>
        <taxon>Eukaryota</taxon>
        <taxon>Fungi</taxon>
        <taxon>Dikarya</taxon>
        <taxon>Ascomycota</taxon>
        <taxon>Pezizomycotina</taxon>
        <taxon>Sordariomycetes</taxon>
        <taxon>Hypocreomycetidae</taxon>
        <taxon>Hypocreales</taxon>
        <taxon>Bionectriaceae</taxon>
        <taxon>Clonostachys</taxon>
    </lineage>
</organism>
<dbReference type="PROSITE" id="PS50048">
    <property type="entry name" value="ZN2_CY6_FUNGAL_2"/>
    <property type="match status" value="1"/>
</dbReference>
<dbReference type="Pfam" id="PF00172">
    <property type="entry name" value="Zn_clus"/>
    <property type="match status" value="1"/>
</dbReference>
<feature type="region of interest" description="Disordered" evidence="4">
    <location>
        <begin position="97"/>
        <end position="189"/>
    </location>
</feature>
<feature type="region of interest" description="Disordered" evidence="4">
    <location>
        <begin position="1"/>
        <end position="23"/>
    </location>
</feature>
<dbReference type="InterPro" id="IPR007219">
    <property type="entry name" value="XnlR_reg_dom"/>
</dbReference>
<protein>
    <recommendedName>
        <fullName evidence="5">Zn(2)-C6 fungal-type domain-containing protein</fullName>
    </recommendedName>
</protein>
<evidence type="ECO:0000259" key="5">
    <source>
        <dbReference type="PROSITE" id="PS50048"/>
    </source>
</evidence>
<dbReference type="InterPro" id="IPR001138">
    <property type="entry name" value="Zn2Cys6_DnaBD"/>
</dbReference>
<dbReference type="PANTHER" id="PTHR31001">
    <property type="entry name" value="UNCHARACTERIZED TRANSCRIPTIONAL REGULATORY PROTEIN"/>
    <property type="match status" value="1"/>
</dbReference>
<dbReference type="GO" id="GO:0006351">
    <property type="term" value="P:DNA-templated transcription"/>
    <property type="evidence" value="ECO:0007669"/>
    <property type="project" value="InterPro"/>
</dbReference>
<feature type="compositionally biased region" description="Polar residues" evidence="4">
    <location>
        <begin position="133"/>
        <end position="147"/>
    </location>
</feature>
<dbReference type="Gene3D" id="4.10.240.10">
    <property type="entry name" value="Zn(2)-C6 fungal-type DNA-binding domain"/>
    <property type="match status" value="1"/>
</dbReference>
<accession>A0A8H7TWF7</accession>
<dbReference type="EMBL" id="JADCTT010000001">
    <property type="protein sequence ID" value="KAF9760237.1"/>
    <property type="molecule type" value="Genomic_DNA"/>
</dbReference>
<keyword evidence="3" id="KW-0539">Nucleus</keyword>
<dbReference type="CDD" id="cd12148">
    <property type="entry name" value="fungal_TF_MHR"/>
    <property type="match status" value="1"/>
</dbReference>
<feature type="domain" description="Zn(2)-C6 fungal-type" evidence="5">
    <location>
        <begin position="57"/>
        <end position="88"/>
    </location>
</feature>
<evidence type="ECO:0000256" key="3">
    <source>
        <dbReference type="ARBA" id="ARBA00023242"/>
    </source>
</evidence>
<dbReference type="GO" id="GO:0000981">
    <property type="term" value="F:DNA-binding transcription factor activity, RNA polymerase II-specific"/>
    <property type="evidence" value="ECO:0007669"/>
    <property type="project" value="InterPro"/>
</dbReference>
<comment type="subcellular location">
    <subcellularLocation>
        <location evidence="1">Nucleus</location>
    </subcellularLocation>
</comment>
<dbReference type="AlphaFoldDB" id="A0A8H7TWF7"/>
<dbReference type="SUPFAM" id="SSF57701">
    <property type="entry name" value="Zn2/Cys6 DNA-binding domain"/>
    <property type="match status" value="1"/>
</dbReference>
<dbReference type="GO" id="GO:0003677">
    <property type="term" value="F:DNA binding"/>
    <property type="evidence" value="ECO:0007669"/>
    <property type="project" value="InterPro"/>
</dbReference>